<name>A0ABU2NRA2_9ACTN</name>
<evidence type="ECO:0000313" key="1">
    <source>
        <dbReference type="EMBL" id="MDT0378758.1"/>
    </source>
</evidence>
<evidence type="ECO:0008006" key="3">
    <source>
        <dbReference type="Google" id="ProtNLM"/>
    </source>
</evidence>
<organism evidence="1 2">
    <name type="scientific">Streptomyces hazeniae</name>
    <dbReference type="NCBI Taxonomy" id="3075538"/>
    <lineage>
        <taxon>Bacteria</taxon>
        <taxon>Bacillati</taxon>
        <taxon>Actinomycetota</taxon>
        <taxon>Actinomycetes</taxon>
        <taxon>Kitasatosporales</taxon>
        <taxon>Streptomycetaceae</taxon>
        <taxon>Streptomyces</taxon>
    </lineage>
</organism>
<gene>
    <name evidence="1" type="ORF">RM572_08210</name>
</gene>
<reference evidence="2" key="1">
    <citation type="submission" date="2023-07" db="EMBL/GenBank/DDBJ databases">
        <title>30 novel species of actinomycetes from the DSMZ collection.</title>
        <authorList>
            <person name="Nouioui I."/>
        </authorList>
    </citation>
    <scope>NUCLEOTIDE SEQUENCE [LARGE SCALE GENOMIC DNA]</scope>
    <source>
        <strain evidence="2">DSM 42041</strain>
    </source>
</reference>
<sequence>MTAEDGRRVVRCYSQDGEDRVDYDVSALAMPEALREPLIAALADRTAPGAGLTSPHSSRKSYHALIGFDRYLTGLEAVPESAAEVTPEHFDGYYDQRKAEGIKTASNELADLRLLLLRTAGISDALAGRLAGSLPARLEGEPAHSYSRDELKRIAQAARAALRSAETRIRGNRELLEQFRAGDLDVSTDLHLRRRLEILEHLDRVGDVPRRMRKSGKVVACAPEPWVMLRGKVKDIVGWLYLTPEEIAAAAVLFGVMTGQNPETILKMTAAHHRADGGVGPGTAIVGLRKPRRQSRAYMDLALTEVPDWISIPEQPDQLSTRDILHTSFGLYVLVHELTARARHFAGGNRLLVAYMVSGGGPGTAKGRGWRPIRTDGALISKLGRDWQLPADEVDQEGQPLPLRPLRLETLRMTYIELHQKPVAHTRRTATRYLVRNRGNINEYRAVVAKVLNTEVAKARARSKITTMSPEQVAHAQENADEVAAEMGLEPMVLKKMIAGELDTVLGACTDNSNGPYNPGEPCRASLLLCLDCECARALPRHLPLQVVVHDRLAERHEQMSKLQWAERFAGPHAQLADLLDQADDTAVEDARRSVGPDERKLADRLLNRELDIR</sequence>
<protein>
    <recommendedName>
        <fullName evidence="3">Integrase</fullName>
    </recommendedName>
</protein>
<proteinExistence type="predicted"/>
<dbReference type="EMBL" id="JAVREQ010000005">
    <property type="protein sequence ID" value="MDT0378758.1"/>
    <property type="molecule type" value="Genomic_DNA"/>
</dbReference>
<dbReference type="Proteomes" id="UP001183414">
    <property type="component" value="Unassembled WGS sequence"/>
</dbReference>
<comment type="caution">
    <text evidence="1">The sequence shown here is derived from an EMBL/GenBank/DDBJ whole genome shotgun (WGS) entry which is preliminary data.</text>
</comment>
<keyword evidence="2" id="KW-1185">Reference proteome</keyword>
<evidence type="ECO:0000313" key="2">
    <source>
        <dbReference type="Proteomes" id="UP001183414"/>
    </source>
</evidence>
<dbReference type="RefSeq" id="WP_311672597.1">
    <property type="nucleotide sequence ID" value="NZ_JAVREQ010000005.1"/>
</dbReference>
<accession>A0ABU2NRA2</accession>